<dbReference type="EMBL" id="DS572718">
    <property type="protein sequence ID" value="EGY18893.1"/>
    <property type="molecule type" value="Genomic_DNA"/>
</dbReference>
<dbReference type="RefSeq" id="XP_009655151.1">
    <property type="nucleotide sequence ID" value="XM_009656856.1"/>
</dbReference>
<dbReference type="Gene3D" id="3.60.10.10">
    <property type="entry name" value="Endonuclease/exonuclease/phosphatase"/>
    <property type="match status" value="1"/>
</dbReference>
<reference evidence="1 2" key="1">
    <citation type="submission" date="2008-03" db="EMBL/GenBank/DDBJ databases">
        <title>The Genome Sequence of Verticillium dahliae VdLs.17.</title>
        <authorList>
            <consortium name="The Broad Institute Genome Sequencing Platform"/>
            <person name="Ma L.-J.J."/>
            <person name="Klosterman S.J."/>
            <person name="Subbarao K."/>
            <person name="Dobinson K."/>
            <person name="Veronese P."/>
            <person name="Kang S."/>
            <person name="Gold S.E."/>
            <person name="Young S."/>
            <person name="Jaffe D."/>
            <person name="Gnerre S."/>
            <person name="Berlin A."/>
            <person name="Heiman D."/>
            <person name="Hepburn T."/>
            <person name="Sykes S."/>
            <person name="Alvarado L."/>
            <person name="Kodira C.D."/>
            <person name="Lander E."/>
            <person name="Galagan J."/>
            <person name="Nusbaum C."/>
            <person name="Birren B."/>
        </authorList>
    </citation>
    <scope>NUCLEOTIDE SEQUENCE [LARGE SCALE GENOMIC DNA]</scope>
    <source>
        <strain evidence="2">VdLs.17 / ATCC MYA-4575 / FGSC 10137</strain>
    </source>
</reference>
<proteinExistence type="predicted"/>
<accession>G2XG74</accession>
<organism evidence="1 2">
    <name type="scientific">Verticillium dahliae (strain VdLs.17 / ATCC MYA-4575 / FGSC 10137)</name>
    <name type="common">Verticillium wilt</name>
    <dbReference type="NCBI Taxonomy" id="498257"/>
    <lineage>
        <taxon>Eukaryota</taxon>
        <taxon>Fungi</taxon>
        <taxon>Dikarya</taxon>
        <taxon>Ascomycota</taxon>
        <taxon>Pezizomycotina</taxon>
        <taxon>Sordariomycetes</taxon>
        <taxon>Hypocreomycetidae</taxon>
        <taxon>Glomerellales</taxon>
        <taxon>Plectosphaerellaceae</taxon>
        <taxon>Verticillium</taxon>
    </lineage>
</organism>
<dbReference type="AlphaFoldDB" id="G2XG74"/>
<dbReference type="InterPro" id="IPR036691">
    <property type="entry name" value="Endo/exonu/phosph_ase_sf"/>
</dbReference>
<dbReference type="InParanoid" id="G2XG74"/>
<dbReference type="Proteomes" id="UP000001611">
    <property type="component" value="Chromosome 5"/>
</dbReference>
<dbReference type="STRING" id="498257.G2XG74"/>
<dbReference type="HOGENOM" id="CLU_101502_0_0_1"/>
<protein>
    <submittedName>
        <fullName evidence="1">Uncharacterized protein</fullName>
    </submittedName>
</protein>
<dbReference type="OrthoDB" id="10263155at2759"/>
<evidence type="ECO:0000313" key="2">
    <source>
        <dbReference type="Proteomes" id="UP000001611"/>
    </source>
</evidence>
<dbReference type="eggNOG" id="KOG2245">
    <property type="taxonomic scope" value="Eukaryota"/>
</dbReference>
<dbReference type="GeneID" id="20710516"/>
<dbReference type="KEGG" id="vda:VDAG_09053"/>
<name>G2XG74_VERDV</name>
<keyword evidence="2" id="KW-1185">Reference proteome</keyword>
<evidence type="ECO:0000313" key="1">
    <source>
        <dbReference type="EMBL" id="EGY18893.1"/>
    </source>
</evidence>
<gene>
    <name evidence="1" type="ORF">VDAG_09053</name>
</gene>
<sequence length="239" mass="26144">MAVKTGSISRQTRASLDRMDTTLREAQFLDSWAVARMEVGESSGNLKKSRSLYDAFEGEQGATFDPQENPLAAAMRGSGFNNRPQRYYRILLKGSDVLTVRGFNMFGFSKSPAGIEETQEPASHASDHWGVRCLLLKQPQTPGLDAAPTPQHTAVTVLPAQAPARLSSTDSLQKCLELTVRQRIAESAPDVVRVLRKVKSKSGAMLIPEVRGVRVDLQYCQAPHIAEALVASTLATRYT</sequence>